<protein>
    <submittedName>
        <fullName evidence="1">Uncharacterized protein</fullName>
    </submittedName>
</protein>
<organism evidence="1">
    <name type="scientific">Arundo donax</name>
    <name type="common">Giant reed</name>
    <name type="synonym">Donax arundinaceus</name>
    <dbReference type="NCBI Taxonomy" id="35708"/>
    <lineage>
        <taxon>Eukaryota</taxon>
        <taxon>Viridiplantae</taxon>
        <taxon>Streptophyta</taxon>
        <taxon>Embryophyta</taxon>
        <taxon>Tracheophyta</taxon>
        <taxon>Spermatophyta</taxon>
        <taxon>Magnoliopsida</taxon>
        <taxon>Liliopsida</taxon>
        <taxon>Poales</taxon>
        <taxon>Poaceae</taxon>
        <taxon>PACMAD clade</taxon>
        <taxon>Arundinoideae</taxon>
        <taxon>Arundineae</taxon>
        <taxon>Arundo</taxon>
    </lineage>
</organism>
<sequence length="39" mass="4653">MMFPMKEDPSKLVRLPSRNFLRDARVEHSLRPLVTEELI</sequence>
<dbReference type="EMBL" id="GBRH01188940">
    <property type="protein sequence ID" value="JAE08956.1"/>
    <property type="molecule type" value="Transcribed_RNA"/>
</dbReference>
<reference evidence="1" key="2">
    <citation type="journal article" date="2015" name="Data Brief">
        <title>Shoot transcriptome of the giant reed, Arundo donax.</title>
        <authorList>
            <person name="Barrero R.A."/>
            <person name="Guerrero F.D."/>
            <person name="Moolhuijzen P."/>
            <person name="Goolsby J.A."/>
            <person name="Tidwell J."/>
            <person name="Bellgard S.E."/>
            <person name="Bellgard M.I."/>
        </authorList>
    </citation>
    <scope>NUCLEOTIDE SEQUENCE</scope>
    <source>
        <tissue evidence="1">Shoot tissue taken approximately 20 cm above the soil surface</tissue>
    </source>
</reference>
<accession>A0A0A9FFN9</accession>
<evidence type="ECO:0000313" key="1">
    <source>
        <dbReference type="EMBL" id="JAE08956.1"/>
    </source>
</evidence>
<dbReference type="AlphaFoldDB" id="A0A0A9FFN9"/>
<reference evidence="1" key="1">
    <citation type="submission" date="2014-09" db="EMBL/GenBank/DDBJ databases">
        <authorList>
            <person name="Magalhaes I.L.F."/>
            <person name="Oliveira U."/>
            <person name="Santos F.R."/>
            <person name="Vidigal T.H.D.A."/>
            <person name="Brescovit A.D."/>
            <person name="Santos A.J."/>
        </authorList>
    </citation>
    <scope>NUCLEOTIDE SEQUENCE</scope>
    <source>
        <tissue evidence="1">Shoot tissue taken approximately 20 cm above the soil surface</tissue>
    </source>
</reference>
<name>A0A0A9FFN9_ARUDO</name>
<proteinExistence type="predicted"/>